<evidence type="ECO:0000256" key="1">
    <source>
        <dbReference type="SAM" id="Coils"/>
    </source>
</evidence>
<dbReference type="OrthoDB" id="1441069at2"/>
<accession>A0A365NZ02</accession>
<keyword evidence="3" id="KW-1185">Reference proteome</keyword>
<dbReference type="Proteomes" id="UP000253319">
    <property type="component" value="Unassembled WGS sequence"/>
</dbReference>
<comment type="caution">
    <text evidence="2">The sequence shown here is derived from an EMBL/GenBank/DDBJ whole genome shotgun (WGS) entry which is preliminary data.</text>
</comment>
<dbReference type="EMBL" id="QLST01000019">
    <property type="protein sequence ID" value="RBA27457.1"/>
    <property type="molecule type" value="Genomic_DNA"/>
</dbReference>
<feature type="coiled-coil region" evidence="1">
    <location>
        <begin position="138"/>
        <end position="172"/>
    </location>
</feature>
<proteinExistence type="predicted"/>
<reference evidence="2 3" key="1">
    <citation type="submission" date="2018-06" db="EMBL/GenBank/DDBJ databases">
        <title>Flavobacterium tibetense sp. nov., isolated from a wetland YonghuCo on Tibetan Plateau.</title>
        <authorList>
            <person name="Xing P."/>
            <person name="Phurbu D."/>
            <person name="Lu H."/>
        </authorList>
    </citation>
    <scope>NUCLEOTIDE SEQUENCE [LARGE SCALE GENOMIC DNA]</scope>
    <source>
        <strain evidence="2 3">YH5</strain>
    </source>
</reference>
<keyword evidence="1" id="KW-0175">Coiled coil</keyword>
<dbReference type="InterPro" id="IPR048012">
    <property type="entry name" value="BfmA-like_N"/>
</dbReference>
<organism evidence="2 3">
    <name type="scientific">Flavobacterium tibetense</name>
    <dbReference type="NCBI Taxonomy" id="2233533"/>
    <lineage>
        <taxon>Bacteria</taxon>
        <taxon>Pseudomonadati</taxon>
        <taxon>Bacteroidota</taxon>
        <taxon>Flavobacteriia</taxon>
        <taxon>Flavobacteriales</taxon>
        <taxon>Flavobacteriaceae</taxon>
        <taxon>Flavobacterium</taxon>
    </lineage>
</organism>
<sequence length="209" mass="24859">MKKLTQNKDIRLSGTLADRWVTLQNRFGYKTNIHLIEDMMYFFETNPVNPKQSFGGLLKKLEEKMIEFNSDNNRVIAIVRNIEKIKIDPIYRILSTEITSDLRDIRKRILLSEAYRKPSENNSEIQKEIEEKITKQLTEKYENKLTEHRKSYMELNKKYDQITLENARIQNKFLKFGKLYSIEKSTFGSKNKIVFDMSESDFLELISLK</sequence>
<name>A0A365NZ02_9FLAO</name>
<protein>
    <submittedName>
        <fullName evidence="2">Uncharacterized protein</fullName>
    </submittedName>
</protein>
<gene>
    <name evidence="2" type="ORF">DPN68_12090</name>
</gene>
<dbReference type="NCBIfam" id="NF041200">
    <property type="entry name" value="mob_BfmA_Nterm"/>
    <property type="match status" value="1"/>
</dbReference>
<evidence type="ECO:0000313" key="3">
    <source>
        <dbReference type="Proteomes" id="UP000253319"/>
    </source>
</evidence>
<evidence type="ECO:0000313" key="2">
    <source>
        <dbReference type="EMBL" id="RBA27457.1"/>
    </source>
</evidence>
<dbReference type="AlphaFoldDB" id="A0A365NZ02"/>
<dbReference type="RefSeq" id="WP_113989906.1">
    <property type="nucleotide sequence ID" value="NZ_QLST01000019.1"/>
</dbReference>